<evidence type="ECO:0000313" key="2">
    <source>
        <dbReference type="Proteomes" id="UP000241201"/>
    </source>
</evidence>
<dbReference type="RefSeq" id="WP_106987172.1">
    <property type="nucleotide sequence ID" value="NZ_PYLP01000002.1"/>
</dbReference>
<dbReference type="AlphaFoldDB" id="A0A2T3G284"/>
<proteinExistence type="predicted"/>
<accession>A0A2T3G284</accession>
<name>A0A2T3G284_9FIRM</name>
<keyword evidence="2" id="KW-1185">Reference proteome</keyword>
<evidence type="ECO:0000313" key="1">
    <source>
        <dbReference type="EMBL" id="PST41646.1"/>
    </source>
</evidence>
<organism evidence="1 2">
    <name type="scientific">Faecalibacillus faecis</name>
    <dbReference type="NCBI Taxonomy" id="1982628"/>
    <lineage>
        <taxon>Bacteria</taxon>
        <taxon>Bacillati</taxon>
        <taxon>Bacillota</taxon>
        <taxon>Erysipelotrichia</taxon>
        <taxon>Erysipelotrichales</taxon>
        <taxon>Coprobacillaceae</taxon>
        <taxon>Faecalibacillus</taxon>
    </lineage>
</organism>
<gene>
    <name evidence="1" type="ORF">C7U55_02345</name>
</gene>
<dbReference type="GeneID" id="77469947"/>
<sequence length="63" mass="7510">MKKTNHDNNLDFLYDNHPELLDDYINVYENSIFAVDHEISPEDMADIMQMIEAFKTDKFRSLN</sequence>
<comment type="caution">
    <text evidence="1">The sequence shown here is derived from an EMBL/GenBank/DDBJ whole genome shotgun (WGS) entry which is preliminary data.</text>
</comment>
<dbReference type="EMBL" id="PYLP01000002">
    <property type="protein sequence ID" value="PST41646.1"/>
    <property type="molecule type" value="Genomic_DNA"/>
</dbReference>
<dbReference type="Proteomes" id="UP000241201">
    <property type="component" value="Unassembled WGS sequence"/>
</dbReference>
<reference evidence="2" key="1">
    <citation type="submission" date="2018-03" db="EMBL/GenBank/DDBJ databases">
        <title>Lachnoclostridium SNUG30370 gen.nov., sp.nov., isolated from human faeces.</title>
        <authorList>
            <person name="Seo B."/>
            <person name="Jeon K."/>
            <person name="Ko G."/>
        </authorList>
    </citation>
    <scope>NUCLEOTIDE SEQUENCE [LARGE SCALE GENOMIC DNA]</scope>
    <source>
        <strain evidence="2">SNUG30370</strain>
    </source>
</reference>
<protein>
    <submittedName>
        <fullName evidence="1">Uncharacterized protein</fullName>
    </submittedName>
</protein>